<dbReference type="PROSITE" id="PS00134">
    <property type="entry name" value="TRYPSIN_HIS"/>
    <property type="match status" value="1"/>
</dbReference>
<evidence type="ECO:0000259" key="5">
    <source>
        <dbReference type="PROSITE" id="PS50240"/>
    </source>
</evidence>
<dbReference type="SMART" id="SM00020">
    <property type="entry name" value="Tryp_SPc"/>
    <property type="match status" value="1"/>
</dbReference>
<evidence type="ECO:0000313" key="6">
    <source>
        <dbReference type="Proteomes" id="UP000694888"/>
    </source>
</evidence>
<organism evidence="6 7">
    <name type="scientific">Aplysia californica</name>
    <name type="common">California sea hare</name>
    <dbReference type="NCBI Taxonomy" id="6500"/>
    <lineage>
        <taxon>Eukaryota</taxon>
        <taxon>Metazoa</taxon>
        <taxon>Spiralia</taxon>
        <taxon>Lophotrochozoa</taxon>
        <taxon>Mollusca</taxon>
        <taxon>Gastropoda</taxon>
        <taxon>Heterobranchia</taxon>
        <taxon>Euthyneura</taxon>
        <taxon>Tectipleura</taxon>
        <taxon>Aplysiida</taxon>
        <taxon>Aplysioidea</taxon>
        <taxon>Aplysiidae</taxon>
        <taxon>Aplysia</taxon>
    </lineage>
</organism>
<dbReference type="InterPro" id="IPR018114">
    <property type="entry name" value="TRYPSIN_HIS"/>
</dbReference>
<dbReference type="PRINTS" id="PR00722">
    <property type="entry name" value="CHYMOTRYPSIN"/>
</dbReference>
<dbReference type="PANTHER" id="PTHR24276:SF98">
    <property type="entry name" value="FI18310P1-RELATED"/>
    <property type="match status" value="1"/>
</dbReference>
<dbReference type="InterPro" id="IPR001254">
    <property type="entry name" value="Trypsin_dom"/>
</dbReference>
<proteinExistence type="inferred from homology"/>
<dbReference type="InterPro" id="IPR050430">
    <property type="entry name" value="Peptidase_S1"/>
</dbReference>
<keyword evidence="3" id="KW-0720">Serine protease</keyword>
<keyword evidence="6" id="KW-1185">Reference proteome</keyword>
<evidence type="ECO:0000256" key="1">
    <source>
        <dbReference type="ARBA" id="ARBA00007664"/>
    </source>
</evidence>
<reference evidence="7" key="1">
    <citation type="submission" date="2025-08" db="UniProtKB">
        <authorList>
            <consortium name="RefSeq"/>
        </authorList>
    </citation>
    <scope>IDENTIFICATION</scope>
</reference>
<dbReference type="SUPFAM" id="SSF50494">
    <property type="entry name" value="Trypsin-like serine proteases"/>
    <property type="match status" value="1"/>
</dbReference>
<accession>A0ABM1A7M0</accession>
<evidence type="ECO:0000256" key="2">
    <source>
        <dbReference type="ARBA" id="ARBA00023157"/>
    </source>
</evidence>
<protein>
    <submittedName>
        <fullName evidence="7">Fibrinolytic enzyme, isozyme C</fullName>
    </submittedName>
</protein>
<keyword evidence="3" id="KW-0378">Hydrolase</keyword>
<name>A0ABM1A7M0_APLCA</name>
<dbReference type="InterPro" id="IPR001314">
    <property type="entry name" value="Peptidase_S1A"/>
</dbReference>
<keyword evidence="3" id="KW-0645">Protease</keyword>
<feature type="domain" description="Peptidase S1" evidence="5">
    <location>
        <begin position="54"/>
        <end position="295"/>
    </location>
</feature>
<comment type="similarity">
    <text evidence="1">Belongs to the peptidase S1 family.</text>
</comment>
<dbReference type="RefSeq" id="XP_012942409.1">
    <property type="nucleotide sequence ID" value="XM_013086955.2"/>
</dbReference>
<dbReference type="Pfam" id="PF00089">
    <property type="entry name" value="Trypsin"/>
    <property type="match status" value="1"/>
</dbReference>
<evidence type="ECO:0000256" key="3">
    <source>
        <dbReference type="RuleBase" id="RU363034"/>
    </source>
</evidence>
<gene>
    <name evidence="7" type="primary">LOC101848090</name>
</gene>
<evidence type="ECO:0000313" key="7">
    <source>
        <dbReference type="RefSeq" id="XP_012942409.1"/>
    </source>
</evidence>
<keyword evidence="4" id="KW-0732">Signal</keyword>
<keyword evidence="2" id="KW-1015">Disulfide bond</keyword>
<dbReference type="InterPro" id="IPR033116">
    <property type="entry name" value="TRYPSIN_SER"/>
</dbReference>
<dbReference type="Gene3D" id="2.40.10.10">
    <property type="entry name" value="Trypsin-like serine proteases"/>
    <property type="match status" value="1"/>
</dbReference>
<feature type="chain" id="PRO_5047001697" evidence="4">
    <location>
        <begin position="18"/>
        <end position="295"/>
    </location>
</feature>
<dbReference type="InterPro" id="IPR043504">
    <property type="entry name" value="Peptidase_S1_PA_chymotrypsin"/>
</dbReference>
<dbReference type="Proteomes" id="UP000694888">
    <property type="component" value="Unplaced"/>
</dbReference>
<dbReference type="PANTHER" id="PTHR24276">
    <property type="entry name" value="POLYSERASE-RELATED"/>
    <property type="match status" value="1"/>
</dbReference>
<dbReference type="CDD" id="cd00190">
    <property type="entry name" value="Tryp_SPc"/>
    <property type="match status" value="1"/>
</dbReference>
<dbReference type="PROSITE" id="PS00135">
    <property type="entry name" value="TRYPSIN_SER"/>
    <property type="match status" value="1"/>
</dbReference>
<dbReference type="InterPro" id="IPR009003">
    <property type="entry name" value="Peptidase_S1_PA"/>
</dbReference>
<dbReference type="GeneID" id="101848090"/>
<dbReference type="PROSITE" id="PS50240">
    <property type="entry name" value="TRYPSIN_DOM"/>
    <property type="match status" value="1"/>
</dbReference>
<sequence length="295" mass="32755">MRLLLFGILLLMGSVSSRRERTRVMDRTLLFGAITKSSWLPVKAPMTEGITSFIVNGNDAQRGNHPWLISLQVYSRRRWVHICGGAILSPSVVVTAAHCFTFWGTLRHRVAAGWHILQEGSNQDQQNRIVRNIARHADYNKANKPGPNDIGLLFLEDPLDLTGFYVTEARLARPGETFIGQRCVIAGWGRTRGSNTRLPKTLQSVEVPVITLELCRRYWLINNRSNLANSNLCTHAAGNGTDALKNVCNGDSGGPLVCGDTVAGLVSWGRTGCVGCSPDVYTRIAFFYRWIMENQ</sequence>
<feature type="signal peptide" evidence="4">
    <location>
        <begin position="1"/>
        <end position="17"/>
    </location>
</feature>
<evidence type="ECO:0000256" key="4">
    <source>
        <dbReference type="SAM" id="SignalP"/>
    </source>
</evidence>